<gene>
    <name evidence="3" type="primary">LOC106478334</name>
</gene>
<accession>A0ABM1C533</accession>
<dbReference type="InterPro" id="IPR024887">
    <property type="entry name" value="Ashwin"/>
</dbReference>
<evidence type="ECO:0000313" key="2">
    <source>
        <dbReference type="Proteomes" id="UP000694941"/>
    </source>
</evidence>
<dbReference type="RefSeq" id="XP_013794325.1">
    <property type="nucleotide sequence ID" value="XM_013938871.2"/>
</dbReference>
<sequence>MLLQQQYVITTRVMEESTDLTKEKCISFDLQHPEILPTHILQEIFRKRNISHEKLLDKASLVDLFYKTVIPLPQRHFADTVRGRILTKKQSILAKKRKFQENNVPGQGKKIKEEHDMNFIRESISSVQKSSCLSSEKPQQSCVNFEKKKIILKKDSVSPIKEQSKCGSSVKRGDENRQKIIKLINSTLNSSTTPTNRSKSLKTKESSPSMKTDITSILNKSLSDESSNESPPKKKKHNPITWP</sequence>
<dbReference type="Proteomes" id="UP000694941">
    <property type="component" value="Unplaced"/>
</dbReference>
<evidence type="ECO:0000313" key="3">
    <source>
        <dbReference type="RefSeq" id="XP_013794325.1"/>
    </source>
</evidence>
<protein>
    <submittedName>
        <fullName evidence="3">Ashwin-like</fullName>
    </submittedName>
</protein>
<organism evidence="2 3">
    <name type="scientific">Limulus polyphemus</name>
    <name type="common">Atlantic horseshoe crab</name>
    <dbReference type="NCBI Taxonomy" id="6850"/>
    <lineage>
        <taxon>Eukaryota</taxon>
        <taxon>Metazoa</taxon>
        <taxon>Ecdysozoa</taxon>
        <taxon>Arthropoda</taxon>
        <taxon>Chelicerata</taxon>
        <taxon>Merostomata</taxon>
        <taxon>Xiphosura</taxon>
        <taxon>Limulidae</taxon>
        <taxon>Limulus</taxon>
    </lineage>
</organism>
<feature type="compositionally biased region" description="Low complexity" evidence="1">
    <location>
        <begin position="189"/>
        <end position="198"/>
    </location>
</feature>
<reference evidence="3" key="1">
    <citation type="submission" date="2025-08" db="UniProtKB">
        <authorList>
            <consortium name="RefSeq"/>
        </authorList>
    </citation>
    <scope>IDENTIFICATION</scope>
    <source>
        <tissue evidence="3">Muscle</tissue>
    </source>
</reference>
<name>A0ABM1C533_LIMPO</name>
<feature type="compositionally biased region" description="Basic residues" evidence="1">
    <location>
        <begin position="233"/>
        <end position="243"/>
    </location>
</feature>
<feature type="compositionally biased region" description="Polar residues" evidence="1">
    <location>
        <begin position="206"/>
        <end position="221"/>
    </location>
</feature>
<keyword evidence="2" id="KW-1185">Reference proteome</keyword>
<dbReference type="GeneID" id="106478334"/>
<dbReference type="Pfam" id="PF15323">
    <property type="entry name" value="Ashwin"/>
    <property type="match status" value="1"/>
</dbReference>
<proteinExistence type="predicted"/>
<feature type="region of interest" description="Disordered" evidence="1">
    <location>
        <begin position="189"/>
        <end position="243"/>
    </location>
</feature>
<evidence type="ECO:0000256" key="1">
    <source>
        <dbReference type="SAM" id="MobiDB-lite"/>
    </source>
</evidence>